<evidence type="ECO:0000256" key="4">
    <source>
        <dbReference type="ARBA" id="ARBA00023136"/>
    </source>
</evidence>
<keyword evidence="2" id="KW-1134">Transmembrane beta strand</keyword>
<dbReference type="AlphaFoldDB" id="A0A327QUY0"/>
<dbReference type="EMBL" id="QLLL01000002">
    <property type="protein sequence ID" value="RAJ08419.1"/>
    <property type="molecule type" value="Genomic_DNA"/>
</dbReference>
<comment type="subcellular location">
    <subcellularLocation>
        <location evidence="1">Cell outer membrane</location>
    </subcellularLocation>
</comment>
<proteinExistence type="predicted"/>
<comment type="caution">
    <text evidence="7">The sequence shown here is derived from an EMBL/GenBank/DDBJ whole genome shotgun (WGS) entry which is preliminary data.</text>
</comment>
<feature type="signal peptide" evidence="6">
    <location>
        <begin position="1"/>
        <end position="22"/>
    </location>
</feature>
<dbReference type="Proteomes" id="UP000249547">
    <property type="component" value="Unassembled WGS sequence"/>
</dbReference>
<dbReference type="RefSeq" id="WP_111596571.1">
    <property type="nucleotide sequence ID" value="NZ_QLLL01000002.1"/>
</dbReference>
<feature type="chain" id="PRO_5016248929" evidence="6">
    <location>
        <begin position="23"/>
        <end position="484"/>
    </location>
</feature>
<dbReference type="GO" id="GO:0015562">
    <property type="term" value="F:efflux transmembrane transporter activity"/>
    <property type="evidence" value="ECO:0007669"/>
    <property type="project" value="InterPro"/>
</dbReference>
<gene>
    <name evidence="7" type="ORF">LX64_01070</name>
</gene>
<evidence type="ECO:0000313" key="7">
    <source>
        <dbReference type="EMBL" id="RAJ08419.1"/>
    </source>
</evidence>
<evidence type="ECO:0000256" key="6">
    <source>
        <dbReference type="SAM" id="SignalP"/>
    </source>
</evidence>
<name>A0A327QUY0_9BACT</name>
<dbReference type="PANTHER" id="PTHR30026:SF20">
    <property type="entry name" value="OUTER MEMBRANE PROTEIN TOLC"/>
    <property type="match status" value="1"/>
</dbReference>
<evidence type="ECO:0000313" key="8">
    <source>
        <dbReference type="Proteomes" id="UP000249547"/>
    </source>
</evidence>
<dbReference type="PANTHER" id="PTHR30026">
    <property type="entry name" value="OUTER MEMBRANE PROTEIN TOLC"/>
    <property type="match status" value="1"/>
</dbReference>
<sequence>MNWNLPLATILSVLVFSIPAAAQEGHTTLATCLSIAHRNNIAINQAQRSLNARQYQVKAENATYYPKVDLLAGYNYLSKPLEVNLEQVRGGIINGSSAQVTNGANEVFKQITGNDLPQNVQDNINKVSKDILGAFYPNYNPALAQQSYFTSSLILRQPIYLGGKLAVARDVAHAELRSGEANIELVGKELDYAVATNYIRVLYSNTLMRAQDRIILAMERYERMAESLVRNEIIPPYQKNWASVAVIHARTRKNNQELDKMNAMVELKRLLQIPQDSNLVITDTLRYAVTEVEQPQADFWRSSPTYKAIETKTALAQSTVKASKSLQLPNIFAIANVQLYQHDLPITIPPWLVGVELQWNLFSGFANTRRVKASQEFLAAAKLANANTQQIIEAGAQVSRNQVMMLQKDIAALDAAWKQAMVTTKQISERLENQMSSVKDVNDALLVEEEIGKAYNTAVLGYWIALATYYNILGTPQQIVSYIP</sequence>
<keyword evidence="8" id="KW-1185">Reference proteome</keyword>
<evidence type="ECO:0000256" key="5">
    <source>
        <dbReference type="ARBA" id="ARBA00023237"/>
    </source>
</evidence>
<keyword evidence="3" id="KW-0812">Transmembrane</keyword>
<keyword evidence="5" id="KW-0998">Cell outer membrane</keyword>
<organism evidence="7 8">
    <name type="scientific">Chitinophaga skermanii</name>
    <dbReference type="NCBI Taxonomy" id="331697"/>
    <lineage>
        <taxon>Bacteria</taxon>
        <taxon>Pseudomonadati</taxon>
        <taxon>Bacteroidota</taxon>
        <taxon>Chitinophagia</taxon>
        <taxon>Chitinophagales</taxon>
        <taxon>Chitinophagaceae</taxon>
        <taxon>Chitinophaga</taxon>
    </lineage>
</organism>
<dbReference type="GO" id="GO:0009279">
    <property type="term" value="C:cell outer membrane"/>
    <property type="evidence" value="ECO:0007669"/>
    <property type="project" value="UniProtKB-SubCell"/>
</dbReference>
<accession>A0A327QUY0</accession>
<keyword evidence="6" id="KW-0732">Signal</keyword>
<dbReference type="GO" id="GO:1990281">
    <property type="term" value="C:efflux pump complex"/>
    <property type="evidence" value="ECO:0007669"/>
    <property type="project" value="TreeGrafter"/>
</dbReference>
<protein>
    <submittedName>
        <fullName evidence="7">Outer membrane protein TolC</fullName>
    </submittedName>
</protein>
<dbReference type="SUPFAM" id="SSF56954">
    <property type="entry name" value="Outer membrane efflux proteins (OEP)"/>
    <property type="match status" value="1"/>
</dbReference>
<evidence type="ECO:0000256" key="2">
    <source>
        <dbReference type="ARBA" id="ARBA00022452"/>
    </source>
</evidence>
<reference evidence="7 8" key="1">
    <citation type="submission" date="2018-06" db="EMBL/GenBank/DDBJ databases">
        <title>Genomic Encyclopedia of Archaeal and Bacterial Type Strains, Phase II (KMG-II): from individual species to whole genera.</title>
        <authorList>
            <person name="Goeker M."/>
        </authorList>
    </citation>
    <scope>NUCLEOTIDE SEQUENCE [LARGE SCALE GENOMIC DNA]</scope>
    <source>
        <strain evidence="7 8">DSM 23857</strain>
    </source>
</reference>
<evidence type="ECO:0000256" key="3">
    <source>
        <dbReference type="ARBA" id="ARBA00022692"/>
    </source>
</evidence>
<dbReference type="GO" id="GO:0015288">
    <property type="term" value="F:porin activity"/>
    <property type="evidence" value="ECO:0007669"/>
    <property type="project" value="TreeGrafter"/>
</dbReference>
<keyword evidence="4" id="KW-0472">Membrane</keyword>
<evidence type="ECO:0000256" key="1">
    <source>
        <dbReference type="ARBA" id="ARBA00004442"/>
    </source>
</evidence>
<dbReference type="OrthoDB" id="1674454at2"/>
<dbReference type="InterPro" id="IPR051906">
    <property type="entry name" value="TolC-like"/>
</dbReference>
<dbReference type="Gene3D" id="1.20.1600.10">
    <property type="entry name" value="Outer membrane efflux proteins (OEP)"/>
    <property type="match status" value="1"/>
</dbReference>